<dbReference type="AlphaFoldDB" id="A0A8J3SYY8"/>
<evidence type="ECO:0000313" key="7">
    <source>
        <dbReference type="EMBL" id="GII03254.1"/>
    </source>
</evidence>
<evidence type="ECO:0000256" key="2">
    <source>
        <dbReference type="ARBA" id="ARBA00022692"/>
    </source>
</evidence>
<gene>
    <name evidence="7" type="ORF">Pta02_52620</name>
</gene>
<dbReference type="GO" id="GO:0000271">
    <property type="term" value="P:polysaccharide biosynthetic process"/>
    <property type="evidence" value="ECO:0007669"/>
    <property type="project" value="InterPro"/>
</dbReference>
<dbReference type="GO" id="GO:0016020">
    <property type="term" value="C:membrane"/>
    <property type="evidence" value="ECO:0007669"/>
    <property type="project" value="UniProtKB-SubCell"/>
</dbReference>
<dbReference type="Proteomes" id="UP000634476">
    <property type="component" value="Unassembled WGS sequence"/>
</dbReference>
<proteinExistence type="predicted"/>
<dbReference type="Pfam" id="PF04138">
    <property type="entry name" value="GtrA_DPMS_TM"/>
    <property type="match status" value="1"/>
</dbReference>
<keyword evidence="8" id="KW-1185">Reference proteome</keyword>
<evidence type="ECO:0000256" key="1">
    <source>
        <dbReference type="ARBA" id="ARBA00004141"/>
    </source>
</evidence>
<evidence type="ECO:0000313" key="8">
    <source>
        <dbReference type="Proteomes" id="UP000634476"/>
    </source>
</evidence>
<protein>
    <recommendedName>
        <fullName evidence="6">GtrA/DPMS transmembrane domain-containing protein</fullName>
    </recommendedName>
</protein>
<feature type="transmembrane region" description="Helical" evidence="5">
    <location>
        <begin position="54"/>
        <end position="79"/>
    </location>
</feature>
<sequence>MTVASYFSLLTLGLLTFEGGVPYLFLVVVSHLCTVVIVYPWYRLVVFRVTEGSWIAGYLRFYVVCLGFLATSLAGLPILVELAGLPVLVAQFLITGAGALLGYAVNRSWTFRARAKV</sequence>
<comment type="subcellular location">
    <subcellularLocation>
        <location evidence="1">Membrane</location>
        <topology evidence="1">Multi-pass membrane protein</topology>
    </subcellularLocation>
</comment>
<dbReference type="EMBL" id="BOOK01000037">
    <property type="protein sequence ID" value="GII03254.1"/>
    <property type="molecule type" value="Genomic_DNA"/>
</dbReference>
<feature type="transmembrane region" description="Helical" evidence="5">
    <location>
        <begin position="20"/>
        <end position="42"/>
    </location>
</feature>
<comment type="caution">
    <text evidence="7">The sequence shown here is derived from an EMBL/GenBank/DDBJ whole genome shotgun (WGS) entry which is preliminary data.</text>
</comment>
<evidence type="ECO:0000256" key="4">
    <source>
        <dbReference type="ARBA" id="ARBA00023136"/>
    </source>
</evidence>
<feature type="transmembrane region" description="Helical" evidence="5">
    <location>
        <begin position="85"/>
        <end position="105"/>
    </location>
</feature>
<accession>A0A8J3SYY8</accession>
<organism evidence="7 8">
    <name type="scientific">Planobispora takensis</name>
    <dbReference type="NCBI Taxonomy" id="1367882"/>
    <lineage>
        <taxon>Bacteria</taxon>
        <taxon>Bacillati</taxon>
        <taxon>Actinomycetota</taxon>
        <taxon>Actinomycetes</taxon>
        <taxon>Streptosporangiales</taxon>
        <taxon>Streptosporangiaceae</taxon>
        <taxon>Planobispora</taxon>
    </lineage>
</organism>
<dbReference type="InterPro" id="IPR007267">
    <property type="entry name" value="GtrA_DPMS_TM"/>
</dbReference>
<name>A0A8J3SYY8_9ACTN</name>
<keyword evidence="4 5" id="KW-0472">Membrane</keyword>
<evidence type="ECO:0000259" key="6">
    <source>
        <dbReference type="Pfam" id="PF04138"/>
    </source>
</evidence>
<evidence type="ECO:0000256" key="3">
    <source>
        <dbReference type="ARBA" id="ARBA00022989"/>
    </source>
</evidence>
<keyword evidence="2 5" id="KW-0812">Transmembrane</keyword>
<keyword evidence="3 5" id="KW-1133">Transmembrane helix</keyword>
<evidence type="ECO:0000256" key="5">
    <source>
        <dbReference type="SAM" id="Phobius"/>
    </source>
</evidence>
<feature type="domain" description="GtrA/DPMS transmembrane" evidence="6">
    <location>
        <begin position="7"/>
        <end position="111"/>
    </location>
</feature>
<reference evidence="7" key="1">
    <citation type="submission" date="2021-01" db="EMBL/GenBank/DDBJ databases">
        <title>Whole genome shotgun sequence of Planobispora takensis NBRC 109077.</title>
        <authorList>
            <person name="Komaki H."/>
            <person name="Tamura T."/>
        </authorList>
    </citation>
    <scope>NUCLEOTIDE SEQUENCE</scope>
    <source>
        <strain evidence="7">NBRC 109077</strain>
    </source>
</reference>